<organism evidence="1 2">
    <name type="scientific">Brachionus plicatilis</name>
    <name type="common">Marine rotifer</name>
    <name type="synonym">Brachionus muelleri</name>
    <dbReference type="NCBI Taxonomy" id="10195"/>
    <lineage>
        <taxon>Eukaryota</taxon>
        <taxon>Metazoa</taxon>
        <taxon>Spiralia</taxon>
        <taxon>Gnathifera</taxon>
        <taxon>Rotifera</taxon>
        <taxon>Eurotatoria</taxon>
        <taxon>Monogononta</taxon>
        <taxon>Pseudotrocha</taxon>
        <taxon>Ploima</taxon>
        <taxon>Brachionidae</taxon>
        <taxon>Brachionus</taxon>
    </lineage>
</organism>
<accession>A0A3M7QQG2</accession>
<keyword evidence="2" id="KW-1185">Reference proteome</keyword>
<reference evidence="1 2" key="1">
    <citation type="journal article" date="2018" name="Sci. Rep.">
        <title>Genomic signatures of local adaptation to the degree of environmental predictability in rotifers.</title>
        <authorList>
            <person name="Franch-Gras L."/>
            <person name="Hahn C."/>
            <person name="Garcia-Roger E.M."/>
            <person name="Carmona M.J."/>
            <person name="Serra M."/>
            <person name="Gomez A."/>
        </authorList>
    </citation>
    <scope>NUCLEOTIDE SEQUENCE [LARGE SCALE GENOMIC DNA]</scope>
    <source>
        <strain evidence="1">HYR1</strain>
    </source>
</reference>
<evidence type="ECO:0000313" key="2">
    <source>
        <dbReference type="Proteomes" id="UP000276133"/>
    </source>
</evidence>
<evidence type="ECO:0000313" key="1">
    <source>
        <dbReference type="EMBL" id="RNA13215.1"/>
    </source>
</evidence>
<dbReference type="EMBL" id="REGN01005471">
    <property type="protein sequence ID" value="RNA13215.1"/>
    <property type="molecule type" value="Genomic_DNA"/>
</dbReference>
<sequence>MATQKIELGTQLDDIKIKGNESHKKYRAKALHIKPYLNHI</sequence>
<comment type="caution">
    <text evidence="1">The sequence shown here is derived from an EMBL/GenBank/DDBJ whole genome shotgun (WGS) entry which is preliminary data.</text>
</comment>
<dbReference type="AlphaFoldDB" id="A0A3M7QQG2"/>
<name>A0A3M7QQG2_BRAPC</name>
<gene>
    <name evidence="1" type="ORF">BpHYR1_031766</name>
</gene>
<proteinExistence type="predicted"/>
<dbReference type="Proteomes" id="UP000276133">
    <property type="component" value="Unassembled WGS sequence"/>
</dbReference>
<protein>
    <submittedName>
        <fullName evidence="1">Uncharacterized protein</fullName>
    </submittedName>
</protein>